<organism evidence="1 2">
    <name type="scientific">Stenotrophomonas chelatiphaga</name>
    <dbReference type="NCBI Taxonomy" id="517011"/>
    <lineage>
        <taxon>Bacteria</taxon>
        <taxon>Pseudomonadati</taxon>
        <taxon>Pseudomonadota</taxon>
        <taxon>Gammaproteobacteria</taxon>
        <taxon>Lysobacterales</taxon>
        <taxon>Lysobacteraceae</taxon>
        <taxon>Stenotrophomonas</taxon>
    </lineage>
</organism>
<proteinExistence type="predicted"/>
<comment type="caution">
    <text evidence="1">The sequence shown here is derived from an EMBL/GenBank/DDBJ whole genome shotgun (WGS) entry which is preliminary data.</text>
</comment>
<sequence length="268" mass="29601">MLHAVLNAPVDSSLAPALAIAVGGAAGAGVSLLCNGSSRLFGDALIGSALGVISHSFARGRHREDAAHGRRWDVLNQTPKLRAWLQKHDIRFVDRERVAYMHGAMQGLVQGTVDHYRGYCADHAMVCDPQAVDAIVRFCWRECVDRGPFLALQPNKGFFYLAAIEDHAADALNRELRAGEAASVAFRRRGYVFMRWELVPVTHRAGAPAQQDRPASPVCHLLPAPDPASTALAECYRPSVDSVVIIRHRRTSNLRVDTARRPQRWWEN</sequence>
<dbReference type="EMBL" id="LDJK01000007">
    <property type="protein sequence ID" value="KRG76664.1"/>
    <property type="molecule type" value="Genomic_DNA"/>
</dbReference>
<dbReference type="Proteomes" id="UP000051386">
    <property type="component" value="Unassembled WGS sequence"/>
</dbReference>
<evidence type="ECO:0000313" key="2">
    <source>
        <dbReference type="Proteomes" id="UP000051386"/>
    </source>
</evidence>
<evidence type="ECO:0000313" key="1">
    <source>
        <dbReference type="EMBL" id="KRG76664.1"/>
    </source>
</evidence>
<protein>
    <submittedName>
        <fullName evidence="1">Uncharacterized protein</fullName>
    </submittedName>
</protein>
<reference evidence="1 2" key="1">
    <citation type="submission" date="2015-05" db="EMBL/GenBank/DDBJ databases">
        <title>Genome sequencing and analysis of members of genus Stenotrophomonas.</title>
        <authorList>
            <person name="Patil P.P."/>
            <person name="Midha S."/>
            <person name="Patil P.B."/>
        </authorList>
    </citation>
    <scope>NUCLEOTIDE SEQUENCE [LARGE SCALE GENOMIC DNA]</scope>
    <source>
        <strain evidence="1 2">DSM 21508</strain>
    </source>
</reference>
<name>A0A0R0DH14_9GAMM</name>
<accession>A0A0R0DH14</accession>
<keyword evidence="2" id="KW-1185">Reference proteome</keyword>
<gene>
    <name evidence="1" type="ORF">ABB28_02380</name>
</gene>
<dbReference type="PATRIC" id="fig|517011.3.peg.2832"/>
<dbReference type="AlphaFoldDB" id="A0A0R0DH14"/>